<dbReference type="EMBL" id="JACCBA010000001">
    <property type="protein sequence ID" value="NYD50093.1"/>
    <property type="molecule type" value="Genomic_DNA"/>
</dbReference>
<proteinExistence type="predicted"/>
<evidence type="ECO:0000313" key="2">
    <source>
        <dbReference type="Proteomes" id="UP000529783"/>
    </source>
</evidence>
<dbReference type="RefSeq" id="WP_179846705.1">
    <property type="nucleotide sequence ID" value="NZ_JACCBA010000001.1"/>
</dbReference>
<gene>
    <name evidence="1" type="ORF">BJY14_006076</name>
</gene>
<reference evidence="1 2" key="1">
    <citation type="submission" date="2020-07" db="EMBL/GenBank/DDBJ databases">
        <title>Sequencing the genomes of 1000 actinobacteria strains.</title>
        <authorList>
            <person name="Klenk H.-P."/>
        </authorList>
    </citation>
    <scope>NUCLEOTIDE SEQUENCE [LARGE SCALE GENOMIC DNA]</scope>
    <source>
        <strain evidence="1 2">DSM 40398</strain>
    </source>
</reference>
<keyword evidence="2" id="KW-1185">Reference proteome</keyword>
<sequence length="293" mass="32464">MSSLYPIEMSLKERHHLVGRLDNSSRSLRENGDVAEAGEYSAILDELWERTGHHTIDLPEDTTVTVSLTPDHWFLLSGLLDVDAFQSAAREPEESTPARRLRNRIGEALGDRLPAPWQPSAPQHRSVTVQVDELGCYVLFAAPGVDHPFPVTPYRFDSYAWLDEGDGVAVRSHILTGTRDGAVRLTAELLDGPPPLETEPWDGVAEYSWTFHTVDVPGPPPAAATLRAAAPGHEAVTLFEFDLVWPSTCMYRVRASVRDRDAGADEQHLVQLWRASSAPPRLIKATGRHRRGT</sequence>
<comment type="caution">
    <text evidence="1">The sequence shown here is derived from an EMBL/GenBank/DDBJ whole genome shotgun (WGS) entry which is preliminary data.</text>
</comment>
<evidence type="ECO:0000313" key="1">
    <source>
        <dbReference type="EMBL" id="NYD50093.1"/>
    </source>
</evidence>
<dbReference type="AlphaFoldDB" id="A0A7Y9JIY2"/>
<protein>
    <submittedName>
        <fullName evidence="1">Uncharacterized protein</fullName>
    </submittedName>
</protein>
<name>A0A7Y9JIY2_9ACTN</name>
<organism evidence="1 2">
    <name type="scientific">Actinomadura luteofluorescens</name>
    <dbReference type="NCBI Taxonomy" id="46163"/>
    <lineage>
        <taxon>Bacteria</taxon>
        <taxon>Bacillati</taxon>
        <taxon>Actinomycetota</taxon>
        <taxon>Actinomycetes</taxon>
        <taxon>Streptosporangiales</taxon>
        <taxon>Thermomonosporaceae</taxon>
        <taxon>Actinomadura</taxon>
    </lineage>
</organism>
<dbReference type="Proteomes" id="UP000529783">
    <property type="component" value="Unassembled WGS sequence"/>
</dbReference>
<accession>A0A7Y9JIY2</accession>